<dbReference type="OrthoDB" id="9796999at2"/>
<name>A0A5C5GHF4_9RHOB</name>
<keyword evidence="2" id="KW-1185">Reference proteome</keyword>
<dbReference type="EMBL" id="VFFF01000001">
    <property type="protein sequence ID" value="TNY33321.1"/>
    <property type="molecule type" value="Genomic_DNA"/>
</dbReference>
<dbReference type="AlphaFoldDB" id="A0A5C5GHF4"/>
<proteinExistence type="predicted"/>
<accession>A0A5C5GHF4</accession>
<gene>
    <name evidence="1" type="ORF">FHY64_08635</name>
</gene>
<reference evidence="1 2" key="1">
    <citation type="submission" date="2019-06" db="EMBL/GenBank/DDBJ databases">
        <title>Genome of new Rhodobacteraceae sp. SM1903.</title>
        <authorList>
            <person name="Ren X."/>
        </authorList>
    </citation>
    <scope>NUCLEOTIDE SEQUENCE [LARGE SCALE GENOMIC DNA]</scope>
    <source>
        <strain evidence="1 2">SM1903</strain>
    </source>
</reference>
<comment type="caution">
    <text evidence="1">The sequence shown here is derived from an EMBL/GenBank/DDBJ whole genome shotgun (WGS) entry which is preliminary data.</text>
</comment>
<dbReference type="RefSeq" id="WP_140194009.1">
    <property type="nucleotide sequence ID" value="NZ_CP065915.1"/>
</dbReference>
<evidence type="ECO:0000313" key="1">
    <source>
        <dbReference type="EMBL" id="TNY33321.1"/>
    </source>
</evidence>
<organism evidence="1 2">
    <name type="scientific">Pelagovum pacificum</name>
    <dbReference type="NCBI Taxonomy" id="2588711"/>
    <lineage>
        <taxon>Bacteria</taxon>
        <taxon>Pseudomonadati</taxon>
        <taxon>Pseudomonadota</taxon>
        <taxon>Alphaproteobacteria</taxon>
        <taxon>Rhodobacterales</taxon>
        <taxon>Paracoccaceae</taxon>
        <taxon>Pelagovum</taxon>
    </lineage>
</organism>
<protein>
    <submittedName>
        <fullName evidence="1">Uncharacterized protein</fullName>
    </submittedName>
</protein>
<sequence>MSGATAFPNRGALDAWFVAHHAEADLLWVRLYRKQSGVASVTWDDCVRVALVWGWIDGLKQSESEISWLQRLTPRRKGSNWSPRNQAIAKELIATGQMRPPGLEMIRVAQESGRWSDAIGRVE</sequence>
<dbReference type="Proteomes" id="UP000314011">
    <property type="component" value="Unassembled WGS sequence"/>
</dbReference>
<evidence type="ECO:0000313" key="2">
    <source>
        <dbReference type="Proteomes" id="UP000314011"/>
    </source>
</evidence>